<name>A0ABS7RT88_9ENTR</name>
<evidence type="ECO:0000256" key="1">
    <source>
        <dbReference type="SAM" id="Phobius"/>
    </source>
</evidence>
<accession>A0ABS7RT88</accession>
<protein>
    <submittedName>
        <fullName evidence="2">Uncharacterized protein</fullName>
    </submittedName>
</protein>
<feature type="transmembrane region" description="Helical" evidence="1">
    <location>
        <begin position="102"/>
        <end position="122"/>
    </location>
</feature>
<feature type="transmembrane region" description="Helical" evidence="1">
    <location>
        <begin position="59"/>
        <end position="82"/>
    </location>
</feature>
<keyword evidence="1" id="KW-1133">Transmembrane helix</keyword>
<organism evidence="2 3">
    <name type="scientific">Leclercia barmai</name>
    <dbReference type="NCBI Taxonomy" id="2785629"/>
    <lineage>
        <taxon>Bacteria</taxon>
        <taxon>Pseudomonadati</taxon>
        <taxon>Pseudomonadota</taxon>
        <taxon>Gammaproteobacteria</taxon>
        <taxon>Enterobacterales</taxon>
        <taxon>Enterobacteriaceae</taxon>
        <taxon>Leclercia</taxon>
    </lineage>
</organism>
<keyword evidence="3" id="KW-1185">Reference proteome</keyword>
<keyword evidence="1" id="KW-0472">Membrane</keyword>
<comment type="caution">
    <text evidence="2">The sequence shown here is derived from an EMBL/GenBank/DDBJ whole genome shotgun (WGS) entry which is preliminary data.</text>
</comment>
<dbReference type="EMBL" id="JADMNK010000002">
    <property type="protein sequence ID" value="MBZ0057523.1"/>
    <property type="molecule type" value="Genomic_DNA"/>
</dbReference>
<reference evidence="2 3" key="1">
    <citation type="submission" date="2020-11" db="EMBL/GenBank/DDBJ databases">
        <title>Draft Genome of Enterobacter sp. strain EMC7.</title>
        <authorList>
            <person name="Barman P."/>
            <person name="Sinha S."/>
            <person name="Sen S."/>
            <person name="Chakraborty R."/>
        </authorList>
    </citation>
    <scope>NUCLEOTIDE SEQUENCE [LARGE SCALE GENOMIC DNA]</scope>
    <source>
        <strain evidence="2 3">EMC7</strain>
    </source>
</reference>
<dbReference type="RefSeq" id="WP_223074269.1">
    <property type="nucleotide sequence ID" value="NZ_JADMNK010000002.1"/>
</dbReference>
<evidence type="ECO:0000313" key="2">
    <source>
        <dbReference type="EMBL" id="MBZ0057523.1"/>
    </source>
</evidence>
<feature type="transmembrane region" description="Helical" evidence="1">
    <location>
        <begin position="7"/>
        <end position="24"/>
    </location>
</feature>
<sequence>MKIYKAVILAIWLCLSAIPLLTLVDVCSGGYLFLLLMLAAIGYWFNWKYAEGEWPEMSFWKACSISLLLSVAGLSISFISLADRYQRSVDAIAELLFDYSPQIYFRPLVIIPINLLIWRWLFKERRTARLAIASVLVPVENA</sequence>
<evidence type="ECO:0000313" key="3">
    <source>
        <dbReference type="Proteomes" id="UP000706580"/>
    </source>
</evidence>
<gene>
    <name evidence="2" type="ORF">ITX56_06755</name>
</gene>
<proteinExistence type="predicted"/>
<dbReference type="Proteomes" id="UP000706580">
    <property type="component" value="Unassembled WGS sequence"/>
</dbReference>
<feature type="transmembrane region" description="Helical" evidence="1">
    <location>
        <begin position="30"/>
        <end position="47"/>
    </location>
</feature>
<keyword evidence="1" id="KW-0812">Transmembrane</keyword>